<accession>A0AAU9E2A8</accession>
<keyword evidence="5" id="KW-1185">Reference proteome</keyword>
<feature type="domain" description="SPOR" evidence="3">
    <location>
        <begin position="132"/>
        <end position="211"/>
    </location>
</feature>
<evidence type="ECO:0000256" key="1">
    <source>
        <dbReference type="SAM" id="Coils"/>
    </source>
</evidence>
<dbReference type="PROSITE" id="PS51724">
    <property type="entry name" value="SPOR"/>
    <property type="match status" value="1"/>
</dbReference>
<dbReference type="EMBL" id="AP027059">
    <property type="protein sequence ID" value="BDU50535.1"/>
    <property type="molecule type" value="Genomic_DNA"/>
</dbReference>
<dbReference type="InterPro" id="IPR036680">
    <property type="entry name" value="SPOR-like_sf"/>
</dbReference>
<keyword evidence="1" id="KW-0175">Coiled coil</keyword>
<dbReference type="GO" id="GO:0042834">
    <property type="term" value="F:peptidoglycan binding"/>
    <property type="evidence" value="ECO:0007669"/>
    <property type="project" value="InterPro"/>
</dbReference>
<feature type="transmembrane region" description="Helical" evidence="2">
    <location>
        <begin position="38"/>
        <end position="58"/>
    </location>
</feature>
<protein>
    <recommendedName>
        <fullName evidence="3">SPOR domain-containing protein</fullName>
    </recommendedName>
</protein>
<dbReference type="Pfam" id="PF05036">
    <property type="entry name" value="SPOR"/>
    <property type="match status" value="1"/>
</dbReference>
<proteinExistence type="predicted"/>
<dbReference type="Gene3D" id="3.30.70.1070">
    <property type="entry name" value="Sporulation related repeat"/>
    <property type="match status" value="1"/>
</dbReference>
<organism evidence="4 5">
    <name type="scientific">Haliovirga abyssi</name>
    <dbReference type="NCBI Taxonomy" id="2996794"/>
    <lineage>
        <taxon>Bacteria</taxon>
        <taxon>Fusobacteriati</taxon>
        <taxon>Fusobacteriota</taxon>
        <taxon>Fusobacteriia</taxon>
        <taxon>Fusobacteriales</taxon>
        <taxon>Haliovirgaceae</taxon>
        <taxon>Haliovirga</taxon>
    </lineage>
</organism>
<dbReference type="AlphaFoldDB" id="A0AAU9E2A8"/>
<keyword evidence="2" id="KW-1133">Transmembrane helix</keyword>
<evidence type="ECO:0000256" key="2">
    <source>
        <dbReference type="SAM" id="Phobius"/>
    </source>
</evidence>
<name>A0AAU9E2A8_9FUSO</name>
<gene>
    <name evidence="4" type="ORF">HLVA_11040</name>
</gene>
<reference evidence="4 5" key="1">
    <citation type="submission" date="2022-11" db="EMBL/GenBank/DDBJ databases">
        <title>Haliovirga abyssi gen. nov., sp. nov., a mesophilic fermentative bacterium isolated from the Iheya North hydrothermal field and the proposal of Haliovirgaceae fam. nov.</title>
        <authorList>
            <person name="Miyazaki U."/>
            <person name="Tame A."/>
            <person name="Miyazaki J."/>
            <person name="Takai K."/>
            <person name="Sawayama S."/>
            <person name="Kitajima M."/>
            <person name="Okamoto A."/>
            <person name="Nakagawa S."/>
        </authorList>
    </citation>
    <scope>NUCLEOTIDE SEQUENCE [LARGE SCALE GENOMIC DNA]</scope>
    <source>
        <strain evidence="4 5">IC12</strain>
    </source>
</reference>
<evidence type="ECO:0000313" key="5">
    <source>
        <dbReference type="Proteomes" id="UP001321582"/>
    </source>
</evidence>
<evidence type="ECO:0000259" key="3">
    <source>
        <dbReference type="PROSITE" id="PS51724"/>
    </source>
</evidence>
<sequence length="214" mass="25176">MENIDFDKIEADYKKSILNESKQKRGKRRREPIDERKITIVSMLISIIIIFIFLLFIINGGKQSGISMNNNLLDEVVYTNIKFENNKKENQIKNEKIKNEKNNLRLDESKNSKNIVQSNSENNVVDQKANIQVMKKYYVIQILASKNLKAVEKEIDKLKKSGYEAFYIKDGKSKYSYKLLIGNKFKTRAEAEEFGNDLKKKKIIKNFFTRFRED</sequence>
<dbReference type="SUPFAM" id="SSF110997">
    <property type="entry name" value="Sporulation related repeat"/>
    <property type="match status" value="1"/>
</dbReference>
<dbReference type="RefSeq" id="WP_307903401.1">
    <property type="nucleotide sequence ID" value="NZ_AP027059.1"/>
</dbReference>
<keyword evidence="2" id="KW-0472">Membrane</keyword>
<feature type="coiled-coil region" evidence="1">
    <location>
        <begin position="80"/>
        <end position="107"/>
    </location>
</feature>
<dbReference type="InterPro" id="IPR007730">
    <property type="entry name" value="SPOR-like_dom"/>
</dbReference>
<dbReference type="KEGG" id="haby:HLVA_11040"/>
<keyword evidence="2" id="KW-0812">Transmembrane</keyword>
<evidence type="ECO:0000313" key="4">
    <source>
        <dbReference type="EMBL" id="BDU50535.1"/>
    </source>
</evidence>
<dbReference type="Proteomes" id="UP001321582">
    <property type="component" value="Chromosome"/>
</dbReference>